<accession>A0A1T2KVQ8</accession>
<protein>
    <recommendedName>
        <fullName evidence="4">Aspartyl protease</fullName>
    </recommendedName>
</protein>
<dbReference type="InterPro" id="IPR034122">
    <property type="entry name" value="Retropepsin-like_bacterial"/>
</dbReference>
<dbReference type="AlphaFoldDB" id="A0A1T2KVQ8"/>
<dbReference type="EMBL" id="MPRJ01000025">
    <property type="protein sequence ID" value="OOZ36816.1"/>
    <property type="molecule type" value="Genomic_DNA"/>
</dbReference>
<keyword evidence="3" id="KW-1185">Reference proteome</keyword>
<dbReference type="OrthoDB" id="185963at2"/>
<dbReference type="NCBIfam" id="TIGR02281">
    <property type="entry name" value="clan_AA_DTGA"/>
    <property type="match status" value="1"/>
</dbReference>
<dbReference type="Proteomes" id="UP000190896">
    <property type="component" value="Unassembled WGS sequence"/>
</dbReference>
<dbReference type="InterPro" id="IPR021109">
    <property type="entry name" value="Peptidase_aspartic_dom_sf"/>
</dbReference>
<dbReference type="SUPFAM" id="SSF50630">
    <property type="entry name" value="Acid proteases"/>
    <property type="match status" value="1"/>
</dbReference>
<sequence>MSRELRNRRRIFSLILLLVFCCSAQVYAVQTVRVMALFPGKAMLNIDGNNRLMKVGQSSPEGVKLISADSNEAVIEVDGKRDTYTLGSVVGGNFAKPETREVKISHSPNGAFMTTGTINGRLVDMMVDTGATVVAMSEVEAKRLGIPYRLKGKPAGVSTASGFTQAYAVMLDRVKVGEIQRQNVEAMVIKGSSPIHVLLGMSFLKQVEMENQGSMLLLRSKY</sequence>
<keyword evidence="1" id="KW-0732">Signal</keyword>
<comment type="caution">
    <text evidence="2">The sequence shown here is derived from an EMBL/GenBank/DDBJ whole genome shotgun (WGS) entry which is preliminary data.</text>
</comment>
<dbReference type="InterPro" id="IPR011969">
    <property type="entry name" value="Clan_AA_Asp_peptidase_C"/>
</dbReference>
<dbReference type="Pfam" id="PF13975">
    <property type="entry name" value="gag-asp_proteas"/>
    <property type="match status" value="1"/>
</dbReference>
<reference evidence="2 3" key="1">
    <citation type="submission" date="2016-11" db="EMBL/GenBank/DDBJ databases">
        <title>Mixed transmission modes and dynamic genome evolution in an obligate animal-bacterial symbiosis.</title>
        <authorList>
            <person name="Russell S.L."/>
            <person name="Corbett-Detig R.B."/>
            <person name="Cavanaugh C.M."/>
        </authorList>
    </citation>
    <scope>NUCLEOTIDE SEQUENCE [LARGE SCALE GENOMIC DNA]</scope>
    <source>
        <strain evidence="2">Se-Cadez</strain>
    </source>
</reference>
<name>A0A1T2KVQ8_9GAMM</name>
<feature type="chain" id="PRO_5013272925" description="Aspartyl protease" evidence="1">
    <location>
        <begin position="29"/>
        <end position="222"/>
    </location>
</feature>
<dbReference type="CDD" id="cd05483">
    <property type="entry name" value="retropepsin_like_bacteria"/>
    <property type="match status" value="1"/>
</dbReference>
<evidence type="ECO:0008006" key="4">
    <source>
        <dbReference type="Google" id="ProtNLM"/>
    </source>
</evidence>
<organism evidence="2 3">
    <name type="scientific">Solemya velesiana gill symbiont</name>
    <dbReference type="NCBI Taxonomy" id="1918948"/>
    <lineage>
        <taxon>Bacteria</taxon>
        <taxon>Pseudomonadati</taxon>
        <taxon>Pseudomonadota</taxon>
        <taxon>Gammaproteobacteria</taxon>
        <taxon>sulfur-oxidizing symbionts</taxon>
    </lineage>
</organism>
<proteinExistence type="predicted"/>
<dbReference type="Gene3D" id="2.40.70.10">
    <property type="entry name" value="Acid Proteases"/>
    <property type="match status" value="1"/>
</dbReference>
<evidence type="ECO:0000313" key="3">
    <source>
        <dbReference type="Proteomes" id="UP000190896"/>
    </source>
</evidence>
<gene>
    <name evidence="2" type="ORF">BOW51_05365</name>
</gene>
<evidence type="ECO:0000256" key="1">
    <source>
        <dbReference type="SAM" id="SignalP"/>
    </source>
</evidence>
<feature type="signal peptide" evidence="1">
    <location>
        <begin position="1"/>
        <end position="28"/>
    </location>
</feature>
<evidence type="ECO:0000313" key="2">
    <source>
        <dbReference type="EMBL" id="OOZ36816.1"/>
    </source>
</evidence>